<dbReference type="InterPro" id="IPR048466">
    <property type="entry name" value="DNA_pol3_delta-like_C"/>
</dbReference>
<dbReference type="RefSeq" id="WP_205005704.1">
    <property type="nucleotide sequence ID" value="NZ_CBCRXA010000004.1"/>
</dbReference>
<evidence type="ECO:0000256" key="6">
    <source>
        <dbReference type="ARBA" id="ARBA00022932"/>
    </source>
</evidence>
<dbReference type="SUPFAM" id="SSF48019">
    <property type="entry name" value="post-AAA+ oligomerization domain-like"/>
    <property type="match status" value="1"/>
</dbReference>
<keyword evidence="6" id="KW-0239">DNA-directed DNA polymerase</keyword>
<dbReference type="Pfam" id="PF06144">
    <property type="entry name" value="DNA_pol3_delta"/>
    <property type="match status" value="1"/>
</dbReference>
<evidence type="ECO:0000256" key="4">
    <source>
        <dbReference type="ARBA" id="ARBA00022695"/>
    </source>
</evidence>
<dbReference type="PANTHER" id="PTHR34388:SF1">
    <property type="entry name" value="DNA POLYMERASE III SUBUNIT DELTA"/>
    <property type="match status" value="1"/>
</dbReference>
<dbReference type="InterPro" id="IPR010372">
    <property type="entry name" value="DNA_pol3_delta_N"/>
</dbReference>
<dbReference type="SUPFAM" id="SSF52540">
    <property type="entry name" value="P-loop containing nucleoside triphosphate hydrolases"/>
    <property type="match status" value="1"/>
</dbReference>
<keyword evidence="4 11" id="KW-0548">Nucleotidyltransferase</keyword>
<dbReference type="Gene3D" id="1.20.272.10">
    <property type="match status" value="1"/>
</dbReference>
<dbReference type="NCBIfam" id="TIGR01128">
    <property type="entry name" value="holA"/>
    <property type="match status" value="1"/>
</dbReference>
<evidence type="ECO:0000256" key="2">
    <source>
        <dbReference type="ARBA" id="ARBA00017703"/>
    </source>
</evidence>
<dbReference type="InterPro" id="IPR005790">
    <property type="entry name" value="DNA_polIII_delta"/>
</dbReference>
<comment type="catalytic activity">
    <reaction evidence="8">
        <text>DNA(n) + a 2'-deoxyribonucleoside 5'-triphosphate = DNA(n+1) + diphosphate</text>
        <dbReference type="Rhea" id="RHEA:22508"/>
        <dbReference type="Rhea" id="RHEA-COMP:17339"/>
        <dbReference type="Rhea" id="RHEA-COMP:17340"/>
        <dbReference type="ChEBI" id="CHEBI:33019"/>
        <dbReference type="ChEBI" id="CHEBI:61560"/>
        <dbReference type="ChEBI" id="CHEBI:173112"/>
        <dbReference type="EC" id="2.7.7.7"/>
    </reaction>
</comment>
<accession>A0ABS2Q6T1</accession>
<evidence type="ECO:0000256" key="5">
    <source>
        <dbReference type="ARBA" id="ARBA00022705"/>
    </source>
</evidence>
<evidence type="ECO:0000256" key="1">
    <source>
        <dbReference type="ARBA" id="ARBA00012417"/>
    </source>
</evidence>
<keyword evidence="12" id="KW-1185">Reference proteome</keyword>
<gene>
    <name evidence="11" type="ORF">JOC27_000804</name>
</gene>
<keyword evidence="5" id="KW-0235">DNA replication</keyword>
<dbReference type="InterPro" id="IPR027417">
    <property type="entry name" value="P-loop_NTPase"/>
</dbReference>
<evidence type="ECO:0000259" key="9">
    <source>
        <dbReference type="Pfam" id="PF06144"/>
    </source>
</evidence>
<dbReference type="EC" id="2.7.7.7" evidence="1"/>
<comment type="caution">
    <text evidence="11">The sequence shown here is derived from an EMBL/GenBank/DDBJ whole genome shotgun (WGS) entry which is preliminary data.</text>
</comment>
<keyword evidence="3 11" id="KW-0808">Transferase</keyword>
<proteinExistence type="inferred from homology"/>
<reference evidence="11 12" key="1">
    <citation type="submission" date="2021-01" db="EMBL/GenBank/DDBJ databases">
        <title>Genomic Encyclopedia of Type Strains, Phase IV (KMG-IV): sequencing the most valuable type-strain genomes for metagenomic binning, comparative biology and taxonomic classification.</title>
        <authorList>
            <person name="Goeker M."/>
        </authorList>
    </citation>
    <scope>NUCLEOTIDE SEQUENCE [LARGE SCALE GENOMIC DNA]</scope>
    <source>
        <strain evidence="11 12">DSM 100968</strain>
    </source>
</reference>
<evidence type="ECO:0000256" key="3">
    <source>
        <dbReference type="ARBA" id="ARBA00022679"/>
    </source>
</evidence>
<dbReference type="Gene3D" id="3.40.50.300">
    <property type="entry name" value="P-loop containing nucleotide triphosphate hydrolases"/>
    <property type="match status" value="1"/>
</dbReference>
<evidence type="ECO:0000313" key="12">
    <source>
        <dbReference type="Proteomes" id="UP000823201"/>
    </source>
</evidence>
<feature type="domain" description="DNA polymerase III delta N-terminal" evidence="9">
    <location>
        <begin position="19"/>
        <end position="143"/>
    </location>
</feature>
<organism evidence="11 12">
    <name type="scientific">Sporolactobacillus spathodeae</name>
    <dbReference type="NCBI Taxonomy" id="1465502"/>
    <lineage>
        <taxon>Bacteria</taxon>
        <taxon>Bacillati</taxon>
        <taxon>Bacillota</taxon>
        <taxon>Bacilli</taxon>
        <taxon>Bacillales</taxon>
        <taxon>Sporolactobacillaceae</taxon>
        <taxon>Sporolactobacillus</taxon>
    </lineage>
</organism>
<dbReference type="GO" id="GO:0003887">
    <property type="term" value="F:DNA-directed DNA polymerase activity"/>
    <property type="evidence" value="ECO:0007669"/>
    <property type="project" value="UniProtKB-EC"/>
</dbReference>
<dbReference type="Proteomes" id="UP000823201">
    <property type="component" value="Unassembled WGS sequence"/>
</dbReference>
<sequence length="341" mass="38438">MAKENAADLSIQLPLAPVYLLHGTQDYLIQLMKNKLIKEALSSEERDFNLSVYDMTEVALKVALEDAETIPFFGERKVVVLENAFFLTSEKIKSKVEQDSRALENYLSQPAPDAVLILLAPYEKLDKRKKIVKVLQTKAKVHELSKVSDSTIFQLMENVARQFGASYTREAHEQLIVSVGTNLGQLAHEVEKCALYCGTDRPIDRETVLTVGSKSIESNVFLLVNEVMKKNTAESLRLLHDLVRMKEEPLKLLALLERQFRIVYQVGYYQKAGYTQGSMASKIGIHPFAVRMAADQARQYSPQMLTRALSRCAEADYRIKTGAVDKLLALELLIHQIACSE</sequence>
<comment type="similarity">
    <text evidence="7">Belongs to the DNA polymerase HolA subunit family.</text>
</comment>
<feature type="domain" description="DNA polymerase III delta subunit-like C-terminal" evidence="10">
    <location>
        <begin position="217"/>
        <end position="336"/>
    </location>
</feature>
<dbReference type="InterPro" id="IPR008921">
    <property type="entry name" value="DNA_pol3_clamp-load_cplx_C"/>
</dbReference>
<evidence type="ECO:0000256" key="8">
    <source>
        <dbReference type="ARBA" id="ARBA00049244"/>
    </source>
</evidence>
<dbReference type="Gene3D" id="1.10.8.60">
    <property type="match status" value="1"/>
</dbReference>
<dbReference type="EMBL" id="JAFBEV010000005">
    <property type="protein sequence ID" value="MBM7657361.1"/>
    <property type="molecule type" value="Genomic_DNA"/>
</dbReference>
<dbReference type="PANTHER" id="PTHR34388">
    <property type="entry name" value="DNA POLYMERASE III SUBUNIT DELTA"/>
    <property type="match status" value="1"/>
</dbReference>
<name>A0ABS2Q6T1_9BACL</name>
<evidence type="ECO:0000256" key="7">
    <source>
        <dbReference type="ARBA" id="ARBA00034754"/>
    </source>
</evidence>
<evidence type="ECO:0000313" key="11">
    <source>
        <dbReference type="EMBL" id="MBM7657361.1"/>
    </source>
</evidence>
<evidence type="ECO:0000259" key="10">
    <source>
        <dbReference type="Pfam" id="PF21694"/>
    </source>
</evidence>
<protein>
    <recommendedName>
        <fullName evidence="2">DNA polymerase III subunit delta</fullName>
        <ecNumber evidence="1">2.7.7.7</ecNumber>
    </recommendedName>
</protein>
<dbReference type="Pfam" id="PF21694">
    <property type="entry name" value="DNA_pol3_delta_C"/>
    <property type="match status" value="1"/>
</dbReference>